<gene>
    <name evidence="1" type="ORF">BC351_40155</name>
</gene>
<dbReference type="RefSeq" id="WP_079420656.1">
    <property type="nucleotide sequence ID" value="NZ_MBTG01000062.1"/>
</dbReference>
<dbReference type="SUPFAM" id="SSF160207">
    <property type="entry name" value="NMB0488-like"/>
    <property type="match status" value="1"/>
</dbReference>
<dbReference type="EMBL" id="MBTG01000062">
    <property type="protein sequence ID" value="OPH47370.1"/>
    <property type="molecule type" value="Genomic_DNA"/>
</dbReference>
<dbReference type="Proteomes" id="UP000190626">
    <property type="component" value="Unassembled WGS sequence"/>
</dbReference>
<accession>A0A1V4H9C5</accession>
<sequence>MNFTVCAYKNAGDTLVLNPLTLNAIGAGASTNQLITLEPQHDYKVVGERLTEAFEFCEKEPFLNKGISGNLPTLLGFKNPGKFAKEYLHVIVSMRNDLGTIIFTPMKREGSGYVNNGQIKVELLLNAAPEQLGEALLQAFESCK</sequence>
<evidence type="ECO:0000313" key="2">
    <source>
        <dbReference type="Proteomes" id="UP000190626"/>
    </source>
</evidence>
<comment type="caution">
    <text evidence="1">The sequence shown here is derived from an EMBL/GenBank/DDBJ whole genome shotgun (WGS) entry which is preliminary data.</text>
</comment>
<dbReference type="Gene3D" id="3.40.1590.10">
    <property type="entry name" value="NMB0488-like"/>
    <property type="match status" value="1"/>
</dbReference>
<protein>
    <submittedName>
        <fullName evidence="1">Uncharacterized protein</fullName>
    </submittedName>
</protein>
<dbReference type="InterPro" id="IPR037891">
    <property type="entry name" value="Cdil-like_sf"/>
</dbReference>
<proteinExistence type="predicted"/>
<evidence type="ECO:0000313" key="1">
    <source>
        <dbReference type="EMBL" id="OPH47370.1"/>
    </source>
</evidence>
<organism evidence="1 2">
    <name type="scientific">Paenibacillus ferrarius</name>
    <dbReference type="NCBI Taxonomy" id="1469647"/>
    <lineage>
        <taxon>Bacteria</taxon>
        <taxon>Bacillati</taxon>
        <taxon>Bacillota</taxon>
        <taxon>Bacilli</taxon>
        <taxon>Bacillales</taxon>
        <taxon>Paenibacillaceae</taxon>
        <taxon>Paenibacillus</taxon>
    </lineage>
</organism>
<dbReference type="AlphaFoldDB" id="A0A1V4H9C5"/>
<name>A0A1V4H9C5_9BACL</name>
<reference evidence="2" key="1">
    <citation type="submission" date="2016-07" db="EMBL/GenBank/DDBJ databases">
        <authorList>
            <person name="Florea S."/>
            <person name="Webb J.S."/>
            <person name="Jaromczyk J."/>
            <person name="Schardl C.L."/>
        </authorList>
    </citation>
    <scope>NUCLEOTIDE SEQUENCE [LARGE SCALE GENOMIC DNA]</scope>
    <source>
        <strain evidence="2">CY1</strain>
    </source>
</reference>
<keyword evidence="2" id="KW-1185">Reference proteome</keyword>